<reference evidence="2 3" key="1">
    <citation type="submission" date="2024-01" db="EMBL/GenBank/DDBJ databases">
        <title>Genome assemblies of Stephania.</title>
        <authorList>
            <person name="Yang L."/>
        </authorList>
    </citation>
    <scope>NUCLEOTIDE SEQUENCE [LARGE SCALE GENOMIC DNA]</scope>
    <source>
        <strain evidence="2">YNDBR</strain>
        <tissue evidence="2">Leaf</tissue>
    </source>
</reference>
<keyword evidence="3" id="KW-1185">Reference proteome</keyword>
<dbReference type="Proteomes" id="UP001420932">
    <property type="component" value="Unassembled WGS sequence"/>
</dbReference>
<name>A0AAP0HVW5_9MAGN</name>
<dbReference type="AlphaFoldDB" id="A0AAP0HVW5"/>
<comment type="caution">
    <text evidence="2">The sequence shown here is derived from an EMBL/GenBank/DDBJ whole genome shotgun (WGS) entry which is preliminary data.</text>
</comment>
<evidence type="ECO:0000256" key="1">
    <source>
        <dbReference type="SAM" id="MobiDB-lite"/>
    </source>
</evidence>
<feature type="region of interest" description="Disordered" evidence="1">
    <location>
        <begin position="1"/>
        <end position="52"/>
    </location>
</feature>
<feature type="compositionally biased region" description="Basic residues" evidence="1">
    <location>
        <begin position="1"/>
        <end position="10"/>
    </location>
</feature>
<organism evidence="2 3">
    <name type="scientific">Stephania yunnanensis</name>
    <dbReference type="NCBI Taxonomy" id="152371"/>
    <lineage>
        <taxon>Eukaryota</taxon>
        <taxon>Viridiplantae</taxon>
        <taxon>Streptophyta</taxon>
        <taxon>Embryophyta</taxon>
        <taxon>Tracheophyta</taxon>
        <taxon>Spermatophyta</taxon>
        <taxon>Magnoliopsida</taxon>
        <taxon>Ranunculales</taxon>
        <taxon>Menispermaceae</taxon>
        <taxon>Menispermoideae</taxon>
        <taxon>Cissampelideae</taxon>
        <taxon>Stephania</taxon>
    </lineage>
</organism>
<sequence>MSKNEKKRSKNLQNNVGAVVTHGDAIRRKDTTWEGKTRRGRAKKVNKSTLEV</sequence>
<dbReference type="EMBL" id="JBBNAF010000011">
    <property type="protein sequence ID" value="KAK9098999.1"/>
    <property type="molecule type" value="Genomic_DNA"/>
</dbReference>
<proteinExistence type="predicted"/>
<protein>
    <submittedName>
        <fullName evidence="2">Uncharacterized protein</fullName>
    </submittedName>
</protein>
<evidence type="ECO:0000313" key="2">
    <source>
        <dbReference type="EMBL" id="KAK9098999.1"/>
    </source>
</evidence>
<gene>
    <name evidence="2" type="ORF">Syun_026044</name>
</gene>
<evidence type="ECO:0000313" key="3">
    <source>
        <dbReference type="Proteomes" id="UP001420932"/>
    </source>
</evidence>
<feature type="compositionally biased region" description="Basic and acidic residues" evidence="1">
    <location>
        <begin position="24"/>
        <end position="37"/>
    </location>
</feature>
<accession>A0AAP0HVW5</accession>